<dbReference type="EMBL" id="ML986487">
    <property type="protein sequence ID" value="KAF2279124.1"/>
    <property type="molecule type" value="Genomic_DNA"/>
</dbReference>
<keyword evidence="2" id="KW-1185">Reference proteome</keyword>
<accession>A0A6A6JS85</accession>
<sequence>MGFSAPSSFCRFFTLFSLFRRGAEEGLALHCTAREIWRREGLISLREGAPRGCRFRRRWAGCAADYMHCRADSSHHPSTFFLSYYSIHIFPSFCLSFAA</sequence>
<dbReference type="AlphaFoldDB" id="A0A6A6JS85"/>
<proteinExistence type="predicted"/>
<dbReference type="Proteomes" id="UP000800097">
    <property type="component" value="Unassembled WGS sequence"/>
</dbReference>
<evidence type="ECO:0000313" key="1">
    <source>
        <dbReference type="EMBL" id="KAF2279124.1"/>
    </source>
</evidence>
<protein>
    <submittedName>
        <fullName evidence="1">Uncharacterized protein</fullName>
    </submittedName>
</protein>
<gene>
    <name evidence="1" type="ORF">EI97DRAFT_414254</name>
</gene>
<organism evidence="1 2">
    <name type="scientific">Westerdykella ornata</name>
    <dbReference type="NCBI Taxonomy" id="318751"/>
    <lineage>
        <taxon>Eukaryota</taxon>
        <taxon>Fungi</taxon>
        <taxon>Dikarya</taxon>
        <taxon>Ascomycota</taxon>
        <taxon>Pezizomycotina</taxon>
        <taxon>Dothideomycetes</taxon>
        <taxon>Pleosporomycetidae</taxon>
        <taxon>Pleosporales</taxon>
        <taxon>Sporormiaceae</taxon>
        <taxon>Westerdykella</taxon>
    </lineage>
</organism>
<dbReference type="GeneID" id="54549997"/>
<evidence type="ECO:0000313" key="2">
    <source>
        <dbReference type="Proteomes" id="UP000800097"/>
    </source>
</evidence>
<reference evidence="1" key="1">
    <citation type="journal article" date="2020" name="Stud. Mycol.">
        <title>101 Dothideomycetes genomes: a test case for predicting lifestyles and emergence of pathogens.</title>
        <authorList>
            <person name="Haridas S."/>
            <person name="Albert R."/>
            <person name="Binder M."/>
            <person name="Bloem J."/>
            <person name="Labutti K."/>
            <person name="Salamov A."/>
            <person name="Andreopoulos B."/>
            <person name="Baker S."/>
            <person name="Barry K."/>
            <person name="Bills G."/>
            <person name="Bluhm B."/>
            <person name="Cannon C."/>
            <person name="Castanera R."/>
            <person name="Culley D."/>
            <person name="Daum C."/>
            <person name="Ezra D."/>
            <person name="Gonzalez J."/>
            <person name="Henrissat B."/>
            <person name="Kuo A."/>
            <person name="Liang C."/>
            <person name="Lipzen A."/>
            <person name="Lutzoni F."/>
            <person name="Magnuson J."/>
            <person name="Mondo S."/>
            <person name="Nolan M."/>
            <person name="Ohm R."/>
            <person name="Pangilinan J."/>
            <person name="Park H.-J."/>
            <person name="Ramirez L."/>
            <person name="Alfaro M."/>
            <person name="Sun H."/>
            <person name="Tritt A."/>
            <person name="Yoshinaga Y."/>
            <person name="Zwiers L.-H."/>
            <person name="Turgeon B."/>
            <person name="Goodwin S."/>
            <person name="Spatafora J."/>
            <person name="Crous P."/>
            <person name="Grigoriev I."/>
        </authorList>
    </citation>
    <scope>NUCLEOTIDE SEQUENCE</scope>
    <source>
        <strain evidence="1">CBS 379.55</strain>
    </source>
</reference>
<name>A0A6A6JS85_WESOR</name>
<dbReference type="RefSeq" id="XP_033656663.1">
    <property type="nucleotide sequence ID" value="XM_033796822.1"/>
</dbReference>